<evidence type="ECO:0000256" key="1">
    <source>
        <dbReference type="ARBA" id="ARBA00010830"/>
    </source>
</evidence>
<proteinExistence type="inferred from homology"/>
<evidence type="ECO:0000313" key="5">
    <source>
        <dbReference type="EMBL" id="MFC5178546.1"/>
    </source>
</evidence>
<protein>
    <submittedName>
        <fullName evidence="5">Transglycosylase family protein</fullName>
    </submittedName>
</protein>
<sequence length="112" mass="12311">MRMRTFVAAAALTTSVLVPAVALDAPAQAASGKTWNRLAQCESSGRWHLNTHNGYYGGLQISRPTWRSYGGRHFAKLPHRASRAQQIKVAERIKNHQGWGAWPTCSARIGKG</sequence>
<reference evidence="6" key="1">
    <citation type="journal article" date="2019" name="Int. J. Syst. Evol. Microbiol.">
        <title>The Global Catalogue of Microorganisms (GCM) 10K type strain sequencing project: providing services to taxonomists for standard genome sequencing and annotation.</title>
        <authorList>
            <consortium name="The Broad Institute Genomics Platform"/>
            <consortium name="The Broad Institute Genome Sequencing Center for Infectious Disease"/>
            <person name="Wu L."/>
            <person name="Ma J."/>
        </authorList>
    </citation>
    <scope>NUCLEOTIDE SEQUENCE [LARGE SCALE GENOMIC DNA]</scope>
    <source>
        <strain evidence="6">DFY41</strain>
    </source>
</reference>
<feature type="domain" description="Resuscitation-promoting factor core lysozyme-like" evidence="4">
    <location>
        <begin position="30"/>
        <end position="105"/>
    </location>
</feature>
<accession>A0ABW0BMP4</accession>
<evidence type="ECO:0000256" key="2">
    <source>
        <dbReference type="ARBA" id="ARBA00022801"/>
    </source>
</evidence>
<dbReference type="InterPro" id="IPR023346">
    <property type="entry name" value="Lysozyme-like_dom_sf"/>
</dbReference>
<evidence type="ECO:0000259" key="4">
    <source>
        <dbReference type="Pfam" id="PF06737"/>
    </source>
</evidence>
<dbReference type="SUPFAM" id="SSF53955">
    <property type="entry name" value="Lysozyme-like"/>
    <property type="match status" value="1"/>
</dbReference>
<feature type="chain" id="PRO_5046478149" evidence="3">
    <location>
        <begin position="30"/>
        <end position="112"/>
    </location>
</feature>
<dbReference type="Proteomes" id="UP001596087">
    <property type="component" value="Unassembled WGS sequence"/>
</dbReference>
<dbReference type="InterPro" id="IPR010618">
    <property type="entry name" value="RPF"/>
</dbReference>
<dbReference type="Gene3D" id="1.10.530.10">
    <property type="match status" value="1"/>
</dbReference>
<feature type="signal peptide" evidence="3">
    <location>
        <begin position="1"/>
        <end position="29"/>
    </location>
</feature>
<keyword evidence="2" id="KW-0378">Hydrolase</keyword>
<dbReference type="Pfam" id="PF06737">
    <property type="entry name" value="Transglycosylas"/>
    <property type="match status" value="1"/>
</dbReference>
<evidence type="ECO:0000313" key="6">
    <source>
        <dbReference type="Proteomes" id="UP001596087"/>
    </source>
</evidence>
<organism evidence="5 6">
    <name type="scientific">Nocardioides taihuensis</name>
    <dbReference type="NCBI Taxonomy" id="1835606"/>
    <lineage>
        <taxon>Bacteria</taxon>
        <taxon>Bacillati</taxon>
        <taxon>Actinomycetota</taxon>
        <taxon>Actinomycetes</taxon>
        <taxon>Propionibacteriales</taxon>
        <taxon>Nocardioidaceae</taxon>
        <taxon>Nocardioides</taxon>
    </lineage>
</organism>
<name>A0ABW0BMP4_9ACTN</name>
<keyword evidence="3" id="KW-0732">Signal</keyword>
<evidence type="ECO:0000256" key="3">
    <source>
        <dbReference type="SAM" id="SignalP"/>
    </source>
</evidence>
<keyword evidence="6" id="KW-1185">Reference proteome</keyword>
<comment type="caution">
    <text evidence="5">The sequence shown here is derived from an EMBL/GenBank/DDBJ whole genome shotgun (WGS) entry which is preliminary data.</text>
</comment>
<dbReference type="RefSeq" id="WP_378592174.1">
    <property type="nucleotide sequence ID" value="NZ_JBHSKD010000026.1"/>
</dbReference>
<gene>
    <name evidence="5" type="ORF">ACFPGP_17845</name>
</gene>
<dbReference type="CDD" id="cd13925">
    <property type="entry name" value="RPF"/>
    <property type="match status" value="1"/>
</dbReference>
<dbReference type="EMBL" id="JBHSKD010000026">
    <property type="protein sequence ID" value="MFC5178546.1"/>
    <property type="molecule type" value="Genomic_DNA"/>
</dbReference>
<comment type="similarity">
    <text evidence="1">Belongs to the transglycosylase family. Rpf subfamily.</text>
</comment>